<gene>
    <name evidence="2" type="ORF">KRR39_07850</name>
</gene>
<dbReference type="KEGG" id="nps:KRR39_07850"/>
<dbReference type="PANTHER" id="PTHR32251">
    <property type="entry name" value="3-OXO-5-ALPHA-STEROID 4-DEHYDROGENASE"/>
    <property type="match status" value="1"/>
</dbReference>
<evidence type="ECO:0000313" key="3">
    <source>
        <dbReference type="Proteomes" id="UP000683575"/>
    </source>
</evidence>
<dbReference type="AlphaFoldDB" id="A0A975T101"/>
<reference evidence="2" key="1">
    <citation type="submission" date="2021-06" db="EMBL/GenBank/DDBJ databases">
        <title>Complete genome sequence of Nocardioides sp. G188.</title>
        <authorList>
            <person name="Im W.-T."/>
        </authorList>
    </citation>
    <scope>NUCLEOTIDE SEQUENCE</scope>
    <source>
        <strain evidence="2">G188</strain>
    </source>
</reference>
<keyword evidence="1" id="KW-1133">Transmembrane helix</keyword>
<keyword evidence="1" id="KW-0812">Transmembrane</keyword>
<dbReference type="RefSeq" id="WP_216941489.1">
    <property type="nucleotide sequence ID" value="NZ_CP077062.1"/>
</dbReference>
<feature type="transmembrane region" description="Helical" evidence="1">
    <location>
        <begin position="12"/>
        <end position="32"/>
    </location>
</feature>
<organism evidence="2 3">
    <name type="scientific">Nocardioides panacis</name>
    <dbReference type="NCBI Taxonomy" id="2849501"/>
    <lineage>
        <taxon>Bacteria</taxon>
        <taxon>Bacillati</taxon>
        <taxon>Actinomycetota</taxon>
        <taxon>Actinomycetes</taxon>
        <taxon>Propionibacteriales</taxon>
        <taxon>Nocardioidaceae</taxon>
        <taxon>Nocardioides</taxon>
    </lineage>
</organism>
<dbReference type="Pfam" id="PF06966">
    <property type="entry name" value="DUF1295"/>
    <property type="match status" value="1"/>
</dbReference>
<keyword evidence="3" id="KW-1185">Reference proteome</keyword>
<evidence type="ECO:0000313" key="2">
    <source>
        <dbReference type="EMBL" id="QWZ09643.1"/>
    </source>
</evidence>
<evidence type="ECO:0000256" key="1">
    <source>
        <dbReference type="SAM" id="Phobius"/>
    </source>
</evidence>
<dbReference type="GO" id="GO:0016020">
    <property type="term" value="C:membrane"/>
    <property type="evidence" value="ECO:0007669"/>
    <property type="project" value="TreeGrafter"/>
</dbReference>
<accession>A0A975T101</accession>
<sequence length="276" mass="29882">MTDFPTGSFLGAVPFTLLAVVVVLGGTFLVALRLGRHAVVDVSWGLGFAAIAVAAFLASEGAGDGLISGFALVLTVVWGVRLAVHIGLRSRGHGEDPRYVELLAKAPGNPQLFALRRIYLTQGVVMWFVSLPVQVAMFTQGEANAATWVGVLLWVVGFTFETVGDLQLTRFRNDPSTRGQVLDTGLWRYTRHPNYFGDACVWWGLSLIAFSAWPGVLTILSPLLMTWLLAKGTGKPLLEKDMASRRPGYAEYVRRTSGFVPLPPKKHTVAPTGEAS</sequence>
<keyword evidence="1" id="KW-0472">Membrane</keyword>
<feature type="transmembrane region" description="Helical" evidence="1">
    <location>
        <begin position="145"/>
        <end position="163"/>
    </location>
</feature>
<protein>
    <submittedName>
        <fullName evidence="2">DUF1295 domain-containing protein</fullName>
    </submittedName>
</protein>
<feature type="transmembrane region" description="Helical" evidence="1">
    <location>
        <begin position="201"/>
        <end position="230"/>
    </location>
</feature>
<name>A0A975T101_9ACTN</name>
<feature type="transmembrane region" description="Helical" evidence="1">
    <location>
        <begin position="39"/>
        <end position="59"/>
    </location>
</feature>
<feature type="transmembrane region" description="Helical" evidence="1">
    <location>
        <begin position="118"/>
        <end position="139"/>
    </location>
</feature>
<dbReference type="PROSITE" id="PS50244">
    <property type="entry name" value="S5A_REDUCTASE"/>
    <property type="match status" value="1"/>
</dbReference>
<dbReference type="PANTHER" id="PTHR32251:SF17">
    <property type="entry name" value="STEROID 5-ALPHA REDUCTASE C-TERMINAL DOMAIN-CONTAINING PROTEIN"/>
    <property type="match status" value="1"/>
</dbReference>
<dbReference type="EMBL" id="CP077062">
    <property type="protein sequence ID" value="QWZ09643.1"/>
    <property type="molecule type" value="Genomic_DNA"/>
</dbReference>
<dbReference type="InterPro" id="IPR010721">
    <property type="entry name" value="UstE-like"/>
</dbReference>
<proteinExistence type="predicted"/>
<dbReference type="Proteomes" id="UP000683575">
    <property type="component" value="Chromosome"/>
</dbReference>
<feature type="transmembrane region" description="Helical" evidence="1">
    <location>
        <begin position="65"/>
        <end position="84"/>
    </location>
</feature>